<sequence length="258" mass="29609">MKRSRQIKPLKVIIFLLIVLFTILFLVNETSLFKNDKTHTFDEAVAMQTHGEALHTKSQDNRFVSASQMEVKRAMQINRDDSDLMYMDLSERVEMSEAEVNAMLKGKGILEGRGKTFLAAQDQYEVNVIYLVSHALLETADGHSELAKGIRSGKQHYYNFFGIGAFDSNAIKTGTSYAQQADWDSPDKAIMGGAKFIRAQYFEQGQLSLYQMRWNPKSPATHQYASDIDWPSKIAQRMEKYYKTYGIKKDDIRKDLYK</sequence>
<evidence type="ECO:0000256" key="2">
    <source>
        <dbReference type="SAM" id="Phobius"/>
    </source>
</evidence>
<dbReference type="RefSeq" id="WP_085236940.1">
    <property type="nucleotide sequence ID" value="NZ_CP020773.1"/>
</dbReference>
<dbReference type="Proteomes" id="UP000242864">
    <property type="component" value="Chromosome"/>
</dbReference>
<protein>
    <submittedName>
        <fullName evidence="4">Autolysin</fullName>
    </submittedName>
</protein>
<evidence type="ECO:0000313" key="5">
    <source>
        <dbReference type="Proteomes" id="UP000242864"/>
    </source>
</evidence>
<evidence type="ECO:0000256" key="1">
    <source>
        <dbReference type="ARBA" id="ARBA00006088"/>
    </source>
</evidence>
<name>A0AAC9WM76_9STAP</name>
<evidence type="ECO:0000259" key="3">
    <source>
        <dbReference type="SMART" id="SM00047"/>
    </source>
</evidence>
<feature type="transmembrane region" description="Helical" evidence="2">
    <location>
        <begin position="12"/>
        <end position="28"/>
    </location>
</feature>
<dbReference type="GO" id="GO:0004040">
    <property type="term" value="F:amidase activity"/>
    <property type="evidence" value="ECO:0007669"/>
    <property type="project" value="InterPro"/>
</dbReference>
<evidence type="ECO:0000313" key="4">
    <source>
        <dbReference type="EMBL" id="ARJ50462.1"/>
    </source>
</evidence>
<organism evidence="4 5">
    <name type="scientific">Staphylococcus lutrae</name>
    <dbReference type="NCBI Taxonomy" id="155085"/>
    <lineage>
        <taxon>Bacteria</taxon>
        <taxon>Bacillati</taxon>
        <taxon>Bacillota</taxon>
        <taxon>Bacilli</taxon>
        <taxon>Bacillales</taxon>
        <taxon>Staphylococcaceae</taxon>
        <taxon>Staphylococcus</taxon>
    </lineage>
</organism>
<keyword evidence="2" id="KW-0812">Transmembrane</keyword>
<dbReference type="InterPro" id="IPR002901">
    <property type="entry name" value="MGlyc_endo_b_GlcNAc-like_dom"/>
</dbReference>
<comment type="similarity">
    <text evidence="1">In the N-terminal section; belongs to the N-acetylmuramoyl-L-alanine amidase 2 family.</text>
</comment>
<dbReference type="KEGG" id="slz:B5P37_03625"/>
<proteinExistence type="inferred from homology"/>
<dbReference type="Pfam" id="PF01832">
    <property type="entry name" value="Glucosaminidase"/>
    <property type="match status" value="1"/>
</dbReference>
<dbReference type="SMART" id="SM00047">
    <property type="entry name" value="LYZ2"/>
    <property type="match status" value="1"/>
</dbReference>
<gene>
    <name evidence="4" type="ORF">B5P37_03625</name>
</gene>
<dbReference type="AlphaFoldDB" id="A0AAC9WM76"/>
<dbReference type="Gene3D" id="1.10.530.10">
    <property type="match status" value="1"/>
</dbReference>
<keyword evidence="2" id="KW-0472">Membrane</keyword>
<keyword evidence="2" id="KW-1133">Transmembrane helix</keyword>
<keyword evidence="5" id="KW-1185">Reference proteome</keyword>
<reference evidence="4 5" key="1">
    <citation type="submission" date="2017-04" db="EMBL/GenBank/DDBJ databases">
        <authorList>
            <person name="Veseli I.A."/>
            <person name="Tang C."/>
            <person name="Pombert J.-F."/>
        </authorList>
    </citation>
    <scope>NUCLEOTIDE SEQUENCE [LARGE SCALE GENOMIC DNA]</scope>
    <source>
        <strain evidence="4 5">ATCC 700373</strain>
    </source>
</reference>
<dbReference type="EMBL" id="CP020773">
    <property type="protein sequence ID" value="ARJ50462.1"/>
    <property type="molecule type" value="Genomic_DNA"/>
</dbReference>
<accession>A0AAC9WM76</accession>
<feature type="domain" description="Mannosyl-glycoprotein endo-beta-N-acetylglucosamidase-like" evidence="3">
    <location>
        <begin position="102"/>
        <end position="246"/>
    </location>
</feature>